<dbReference type="AlphaFoldDB" id="A0A9P6PQ94"/>
<dbReference type="Proteomes" id="UP000726737">
    <property type="component" value="Unassembled WGS sequence"/>
</dbReference>
<protein>
    <submittedName>
        <fullName evidence="1">Uncharacterized protein</fullName>
    </submittedName>
</protein>
<dbReference type="EMBL" id="JAAAJA010000714">
    <property type="protein sequence ID" value="KAG0250211.1"/>
    <property type="molecule type" value="Genomic_DNA"/>
</dbReference>
<keyword evidence="2" id="KW-1185">Reference proteome</keyword>
<evidence type="ECO:0000313" key="2">
    <source>
        <dbReference type="Proteomes" id="UP000726737"/>
    </source>
</evidence>
<feature type="non-terminal residue" evidence="1">
    <location>
        <position position="1"/>
    </location>
</feature>
<proteinExistence type="predicted"/>
<reference evidence="1" key="1">
    <citation type="journal article" date="2020" name="Fungal Divers.">
        <title>Resolving the Mortierellaceae phylogeny through synthesis of multi-gene phylogenetics and phylogenomics.</title>
        <authorList>
            <person name="Vandepol N."/>
            <person name="Liber J."/>
            <person name="Desiro A."/>
            <person name="Na H."/>
            <person name="Kennedy M."/>
            <person name="Barry K."/>
            <person name="Grigoriev I.V."/>
            <person name="Miller A.N."/>
            <person name="O'Donnell K."/>
            <person name="Stajich J.E."/>
            <person name="Bonito G."/>
        </authorList>
    </citation>
    <scope>NUCLEOTIDE SEQUENCE</scope>
    <source>
        <strain evidence="1">KOD948</strain>
    </source>
</reference>
<organism evidence="1 2">
    <name type="scientific">Mortierella polycephala</name>
    <dbReference type="NCBI Taxonomy" id="41804"/>
    <lineage>
        <taxon>Eukaryota</taxon>
        <taxon>Fungi</taxon>
        <taxon>Fungi incertae sedis</taxon>
        <taxon>Mucoromycota</taxon>
        <taxon>Mortierellomycotina</taxon>
        <taxon>Mortierellomycetes</taxon>
        <taxon>Mortierellales</taxon>
        <taxon>Mortierellaceae</taxon>
        <taxon>Mortierella</taxon>
    </lineage>
</organism>
<name>A0A9P6PQ94_9FUNG</name>
<gene>
    <name evidence="1" type="ORF">BG011_008577</name>
</gene>
<sequence length="163" mass="18835">TTIKEYHPFNLKSSKLNSLVSKFIDDYVIVGGVNGDRNLQPLEMCIVSSDYGCDAHIPSNCIYQNVEYRIRVQEPIQGYLRIVDDRIEIVENFHGASGLNLYKEEGWGLRIAHLLDDGSRIVFATNGGGNPVTLEPHRKDDARQWFQIIEPKLRSRWYRTRRQ</sequence>
<accession>A0A9P6PQ94</accession>
<dbReference type="OrthoDB" id="2378580at2759"/>
<comment type="caution">
    <text evidence="1">The sequence shown here is derived from an EMBL/GenBank/DDBJ whole genome shotgun (WGS) entry which is preliminary data.</text>
</comment>
<evidence type="ECO:0000313" key="1">
    <source>
        <dbReference type="EMBL" id="KAG0250211.1"/>
    </source>
</evidence>